<dbReference type="Gene3D" id="3.40.50.410">
    <property type="entry name" value="von Willebrand factor, type A domain"/>
    <property type="match status" value="1"/>
</dbReference>
<name>A0AAW9DWV1_ACIAO</name>
<keyword evidence="2" id="KW-0472">Membrane</keyword>
<dbReference type="Proteomes" id="UP001279553">
    <property type="component" value="Unassembled WGS sequence"/>
</dbReference>
<feature type="region of interest" description="Disordered" evidence="1">
    <location>
        <begin position="230"/>
        <end position="268"/>
    </location>
</feature>
<keyword evidence="2" id="KW-0812">Transmembrane</keyword>
<dbReference type="SUPFAM" id="SSF53300">
    <property type="entry name" value="vWA-like"/>
    <property type="match status" value="1"/>
</dbReference>
<comment type="caution">
    <text evidence="3">The sequence shown here is derived from an EMBL/GenBank/DDBJ whole genome shotgun (WGS) entry which is preliminary data.</text>
</comment>
<protein>
    <submittedName>
        <fullName evidence="3">VWA domain-containing protein</fullName>
    </submittedName>
</protein>
<keyword evidence="4" id="KW-1185">Reference proteome</keyword>
<dbReference type="EMBL" id="JAWXYB010000018">
    <property type="protein sequence ID" value="MDX5932472.1"/>
    <property type="molecule type" value="Genomic_DNA"/>
</dbReference>
<proteinExistence type="predicted"/>
<dbReference type="InterPro" id="IPR036465">
    <property type="entry name" value="vWFA_dom_sf"/>
</dbReference>
<reference evidence="3 4" key="1">
    <citation type="submission" date="2023-11" db="EMBL/GenBank/DDBJ databases">
        <title>MicrobeMod: A computational toolkit for identifying prokaryotic methylation and restriction-modification with nanopore sequencing.</title>
        <authorList>
            <person name="Crits-Christoph A."/>
            <person name="Kang S.C."/>
            <person name="Lee H."/>
            <person name="Ostrov N."/>
        </authorList>
    </citation>
    <scope>NUCLEOTIDE SEQUENCE [LARGE SCALE GENOMIC DNA]</scope>
    <source>
        <strain evidence="3 4">DSMZ 700</strain>
    </source>
</reference>
<feature type="transmembrane region" description="Helical" evidence="2">
    <location>
        <begin position="6"/>
        <end position="24"/>
    </location>
</feature>
<sequence length="268" mass="29341">MTSLHWAHPWAFLFGAGCLLVPAWRMVRARRLIAGADDYADKALRPWAVIARPLRQRWPRSIAEVLVWLLLATAMAGPRERLVQSLHGVMQSVHAVNIMVVLDTSAGMYLRRSPAPLAVEARSDLLTLQQLLRGERLGLVVYGRASGEIVPPTDDPALFDYYLDHVGPDLALTTWRPDVAAAIPRDSGLAGALYLARHALRRMPGRSDAILLIAGTAPCAFWRGRPAAGWSRGRTAGRRSIETASPASNPTGHRSMRNRPGTICSPGR</sequence>
<evidence type="ECO:0000256" key="2">
    <source>
        <dbReference type="SAM" id="Phobius"/>
    </source>
</evidence>
<feature type="compositionally biased region" description="Polar residues" evidence="1">
    <location>
        <begin position="242"/>
        <end position="252"/>
    </location>
</feature>
<organism evidence="3 4">
    <name type="scientific">Acidiphilium acidophilum</name>
    <name type="common">Thiobacillus acidophilus</name>
    <dbReference type="NCBI Taxonomy" id="76588"/>
    <lineage>
        <taxon>Bacteria</taxon>
        <taxon>Pseudomonadati</taxon>
        <taxon>Pseudomonadota</taxon>
        <taxon>Alphaproteobacteria</taxon>
        <taxon>Acetobacterales</taxon>
        <taxon>Acidocellaceae</taxon>
        <taxon>Acidiphilium</taxon>
    </lineage>
</organism>
<keyword evidence="2" id="KW-1133">Transmembrane helix</keyword>
<evidence type="ECO:0000313" key="3">
    <source>
        <dbReference type="EMBL" id="MDX5932472.1"/>
    </source>
</evidence>
<evidence type="ECO:0000313" key="4">
    <source>
        <dbReference type="Proteomes" id="UP001279553"/>
    </source>
</evidence>
<dbReference type="RefSeq" id="WP_319615323.1">
    <property type="nucleotide sequence ID" value="NZ_JAWXYB010000018.1"/>
</dbReference>
<evidence type="ECO:0000256" key="1">
    <source>
        <dbReference type="SAM" id="MobiDB-lite"/>
    </source>
</evidence>
<dbReference type="AlphaFoldDB" id="A0AAW9DWV1"/>
<accession>A0AAW9DWV1</accession>
<gene>
    <name evidence="3" type="ORF">SIL87_17075</name>
</gene>